<evidence type="ECO:0000256" key="8">
    <source>
        <dbReference type="ARBA" id="ARBA00023150"/>
    </source>
</evidence>
<dbReference type="SMART" id="SM00729">
    <property type="entry name" value="Elp3"/>
    <property type="match status" value="1"/>
</dbReference>
<dbReference type="CDD" id="cd21117">
    <property type="entry name" value="Twitch_MoaA"/>
    <property type="match status" value="1"/>
</dbReference>
<dbReference type="Proteomes" id="UP000635885">
    <property type="component" value="Unassembled WGS sequence"/>
</dbReference>
<gene>
    <name evidence="10" type="primary">moaA</name>
    <name evidence="10" type="ORF">GCM10010993_13100</name>
</gene>
<comment type="caution">
    <text evidence="10">The sequence shown here is derived from an EMBL/GenBank/DDBJ whole genome shotgun (WGS) entry which is preliminary data.</text>
</comment>
<evidence type="ECO:0000256" key="7">
    <source>
        <dbReference type="ARBA" id="ARBA00023134"/>
    </source>
</evidence>
<dbReference type="PANTHER" id="PTHR22960:SF0">
    <property type="entry name" value="MOLYBDENUM COFACTOR BIOSYNTHESIS PROTEIN 1"/>
    <property type="match status" value="1"/>
</dbReference>
<evidence type="ECO:0000256" key="2">
    <source>
        <dbReference type="ARBA" id="ARBA00022691"/>
    </source>
</evidence>
<evidence type="ECO:0000259" key="9">
    <source>
        <dbReference type="PROSITE" id="PS51918"/>
    </source>
</evidence>
<organism evidence="10 11">
    <name type="scientific">Belliella aquatica</name>
    <dbReference type="NCBI Taxonomy" id="1323734"/>
    <lineage>
        <taxon>Bacteria</taxon>
        <taxon>Pseudomonadati</taxon>
        <taxon>Bacteroidota</taxon>
        <taxon>Cytophagia</taxon>
        <taxon>Cytophagales</taxon>
        <taxon>Cyclobacteriaceae</taxon>
        <taxon>Belliella</taxon>
    </lineage>
</organism>
<dbReference type="SUPFAM" id="SSF102114">
    <property type="entry name" value="Radical SAM enzymes"/>
    <property type="match status" value="1"/>
</dbReference>
<protein>
    <submittedName>
        <fullName evidence="10">GTP 3',8-cyclase</fullName>
    </submittedName>
</protein>
<reference evidence="11" key="1">
    <citation type="journal article" date="2019" name="Int. J. Syst. Evol. Microbiol.">
        <title>The Global Catalogue of Microorganisms (GCM) 10K type strain sequencing project: providing services to taxonomists for standard genome sequencing and annotation.</title>
        <authorList>
            <consortium name="The Broad Institute Genomics Platform"/>
            <consortium name="The Broad Institute Genome Sequencing Center for Infectious Disease"/>
            <person name="Wu L."/>
            <person name="Ma J."/>
        </authorList>
    </citation>
    <scope>NUCLEOTIDE SEQUENCE [LARGE SCALE GENOMIC DNA]</scope>
    <source>
        <strain evidence="11">CGMCC 1.12479</strain>
    </source>
</reference>
<dbReference type="PROSITE" id="PS51918">
    <property type="entry name" value="RADICAL_SAM"/>
    <property type="match status" value="1"/>
</dbReference>
<proteinExistence type="predicted"/>
<keyword evidence="4" id="KW-0547">Nucleotide-binding</keyword>
<dbReference type="Gene3D" id="3.20.20.70">
    <property type="entry name" value="Aldolase class I"/>
    <property type="match status" value="1"/>
</dbReference>
<dbReference type="InterPro" id="IPR058240">
    <property type="entry name" value="rSAM_sf"/>
</dbReference>
<keyword evidence="3" id="KW-0479">Metal-binding</keyword>
<evidence type="ECO:0000256" key="1">
    <source>
        <dbReference type="ARBA" id="ARBA00001966"/>
    </source>
</evidence>
<dbReference type="EMBL" id="BMFD01000004">
    <property type="protein sequence ID" value="GGC35614.1"/>
    <property type="molecule type" value="Genomic_DNA"/>
</dbReference>
<dbReference type="InterPro" id="IPR010505">
    <property type="entry name" value="MoaA_twitch"/>
</dbReference>
<dbReference type="InterPro" id="IPR007197">
    <property type="entry name" value="rSAM"/>
</dbReference>
<evidence type="ECO:0000256" key="3">
    <source>
        <dbReference type="ARBA" id="ARBA00022723"/>
    </source>
</evidence>
<keyword evidence="2" id="KW-0949">S-adenosyl-L-methionine</keyword>
<accession>A0ABQ1M773</accession>
<feature type="domain" description="Radical SAM core" evidence="9">
    <location>
        <begin position="1"/>
        <end position="198"/>
    </location>
</feature>
<evidence type="ECO:0000256" key="4">
    <source>
        <dbReference type="ARBA" id="ARBA00022741"/>
    </source>
</evidence>
<keyword evidence="11" id="KW-1185">Reference proteome</keyword>
<evidence type="ECO:0000256" key="5">
    <source>
        <dbReference type="ARBA" id="ARBA00023004"/>
    </source>
</evidence>
<evidence type="ECO:0000313" key="10">
    <source>
        <dbReference type="EMBL" id="GGC35614.1"/>
    </source>
</evidence>
<comment type="cofactor">
    <cofactor evidence="1">
        <name>[4Fe-4S] cluster</name>
        <dbReference type="ChEBI" id="CHEBI:49883"/>
    </cofactor>
</comment>
<dbReference type="Pfam" id="PF04055">
    <property type="entry name" value="Radical_SAM"/>
    <property type="match status" value="1"/>
</dbReference>
<keyword evidence="6" id="KW-0411">Iron-sulfur</keyword>
<evidence type="ECO:0000313" key="11">
    <source>
        <dbReference type="Proteomes" id="UP000635885"/>
    </source>
</evidence>
<dbReference type="PANTHER" id="PTHR22960">
    <property type="entry name" value="MOLYBDOPTERIN COFACTOR SYNTHESIS PROTEIN A"/>
    <property type="match status" value="1"/>
</dbReference>
<sequence length="299" mass="33397">MPVEDYPFMPKENLMQAAEIAEIAKVFVSLGVDKIRLTGGEPMARADFKEILAGLSNLPVSLTITTNATLLDRYLDQMIEAGMKSINISLDTLNRVKFIELTRRDRFDVVQKNIQLAADAGLKIKINVVLMKGTNEDEILDFIALTKDNPYEIRFIEFMPFEGNKWEHQIVLPKKELLEKVGAAYDIFPTKRDIHDTSEPYGIKGHQGSFAIISTMTAPFCAGCNRMRLTADGKMKNCLFSKGEVDLLTALRESGDVEGLIRKSIWNKAERLGGQMDSGAMSEIKTENLKNRSMISIGG</sequence>
<keyword evidence="8" id="KW-0501">Molybdenum cofactor biosynthesis</keyword>
<evidence type="ECO:0000256" key="6">
    <source>
        <dbReference type="ARBA" id="ARBA00023014"/>
    </source>
</evidence>
<keyword evidence="7" id="KW-0342">GTP-binding</keyword>
<dbReference type="Pfam" id="PF06463">
    <property type="entry name" value="Mob_synth_C"/>
    <property type="match status" value="1"/>
</dbReference>
<name>A0ABQ1M773_9BACT</name>
<keyword evidence="5" id="KW-0408">Iron</keyword>
<dbReference type="InterPro" id="IPR006638">
    <property type="entry name" value="Elp3/MiaA/NifB-like_rSAM"/>
</dbReference>
<dbReference type="InterPro" id="IPR050105">
    <property type="entry name" value="MoCo_biosynth_MoaA/MoaC"/>
</dbReference>
<dbReference type="CDD" id="cd01335">
    <property type="entry name" value="Radical_SAM"/>
    <property type="match status" value="1"/>
</dbReference>
<dbReference type="InterPro" id="IPR013785">
    <property type="entry name" value="Aldolase_TIM"/>
</dbReference>